<dbReference type="AlphaFoldDB" id="R0J5K9"/>
<feature type="transmembrane region" description="Helical" evidence="2">
    <location>
        <begin position="249"/>
        <end position="269"/>
    </location>
</feature>
<evidence type="ECO:0000256" key="2">
    <source>
        <dbReference type="SAM" id="Phobius"/>
    </source>
</evidence>
<protein>
    <submittedName>
        <fullName evidence="3">Uncharacterized protein</fullName>
    </submittedName>
</protein>
<feature type="transmembrane region" description="Helical" evidence="2">
    <location>
        <begin position="77"/>
        <end position="98"/>
    </location>
</feature>
<name>R0J5K9_EXST2</name>
<accession>R0J5K9</accession>
<dbReference type="EMBL" id="KB908481">
    <property type="protein sequence ID" value="EOA92026.1"/>
    <property type="molecule type" value="Genomic_DNA"/>
</dbReference>
<dbReference type="HOGENOM" id="CLU_037033_1_0_1"/>
<feature type="transmembrane region" description="Helical" evidence="2">
    <location>
        <begin position="289"/>
        <end position="310"/>
    </location>
</feature>
<evidence type="ECO:0000256" key="1">
    <source>
        <dbReference type="SAM" id="MobiDB-lite"/>
    </source>
</evidence>
<feature type="transmembrane region" description="Helical" evidence="2">
    <location>
        <begin position="35"/>
        <end position="57"/>
    </location>
</feature>
<keyword evidence="2" id="KW-0472">Membrane</keyword>
<keyword evidence="2" id="KW-0812">Transmembrane</keyword>
<dbReference type="RefSeq" id="XP_008020998.1">
    <property type="nucleotide sequence ID" value="XM_008022807.1"/>
</dbReference>
<organism evidence="3 4">
    <name type="scientific">Exserohilum turcicum (strain 28A)</name>
    <name type="common">Northern leaf blight fungus</name>
    <name type="synonym">Setosphaeria turcica</name>
    <dbReference type="NCBI Taxonomy" id="671987"/>
    <lineage>
        <taxon>Eukaryota</taxon>
        <taxon>Fungi</taxon>
        <taxon>Dikarya</taxon>
        <taxon>Ascomycota</taxon>
        <taxon>Pezizomycotina</taxon>
        <taxon>Dothideomycetes</taxon>
        <taxon>Pleosporomycetidae</taxon>
        <taxon>Pleosporales</taxon>
        <taxon>Pleosporineae</taxon>
        <taxon>Pleosporaceae</taxon>
        <taxon>Exserohilum</taxon>
    </lineage>
</organism>
<feature type="region of interest" description="Disordered" evidence="1">
    <location>
        <begin position="1"/>
        <end position="27"/>
    </location>
</feature>
<dbReference type="eggNOG" id="ENOG502S2VI">
    <property type="taxonomic scope" value="Eukaryota"/>
</dbReference>
<proteinExistence type="predicted"/>
<gene>
    <name evidence="3" type="ORF">SETTUDRAFT_162569</name>
</gene>
<feature type="transmembrane region" description="Helical" evidence="2">
    <location>
        <begin position="145"/>
        <end position="162"/>
    </location>
</feature>
<evidence type="ECO:0000313" key="4">
    <source>
        <dbReference type="Proteomes" id="UP000016935"/>
    </source>
</evidence>
<keyword evidence="2" id="KW-1133">Transmembrane helix</keyword>
<dbReference type="GeneID" id="19398437"/>
<reference evidence="3 4" key="1">
    <citation type="journal article" date="2012" name="PLoS Pathog.">
        <title>Diverse lifestyles and strategies of plant pathogenesis encoded in the genomes of eighteen Dothideomycetes fungi.</title>
        <authorList>
            <person name="Ohm R.A."/>
            <person name="Feau N."/>
            <person name="Henrissat B."/>
            <person name="Schoch C.L."/>
            <person name="Horwitz B.A."/>
            <person name="Barry K.W."/>
            <person name="Condon B.J."/>
            <person name="Copeland A.C."/>
            <person name="Dhillon B."/>
            <person name="Glaser F."/>
            <person name="Hesse C.N."/>
            <person name="Kosti I."/>
            <person name="LaButti K."/>
            <person name="Lindquist E.A."/>
            <person name="Lucas S."/>
            <person name="Salamov A.A."/>
            <person name="Bradshaw R.E."/>
            <person name="Ciuffetti L."/>
            <person name="Hamelin R.C."/>
            <person name="Kema G.H.J."/>
            <person name="Lawrence C."/>
            <person name="Scott J.A."/>
            <person name="Spatafora J.W."/>
            <person name="Turgeon B.G."/>
            <person name="de Wit P.J.G.M."/>
            <person name="Zhong S."/>
            <person name="Goodwin S.B."/>
            <person name="Grigoriev I.V."/>
        </authorList>
    </citation>
    <scope>NUCLEOTIDE SEQUENCE [LARGE SCALE GENOMIC DNA]</scope>
    <source>
        <strain evidence="4">28A</strain>
    </source>
</reference>
<reference evidence="3 4" key="2">
    <citation type="journal article" date="2013" name="PLoS Genet.">
        <title>Comparative genome structure, secondary metabolite, and effector coding capacity across Cochliobolus pathogens.</title>
        <authorList>
            <person name="Condon B.J."/>
            <person name="Leng Y."/>
            <person name="Wu D."/>
            <person name="Bushley K.E."/>
            <person name="Ohm R.A."/>
            <person name="Otillar R."/>
            <person name="Martin J."/>
            <person name="Schackwitz W."/>
            <person name="Grimwood J."/>
            <person name="MohdZainudin N."/>
            <person name="Xue C."/>
            <person name="Wang R."/>
            <person name="Manning V.A."/>
            <person name="Dhillon B."/>
            <person name="Tu Z.J."/>
            <person name="Steffenson B.J."/>
            <person name="Salamov A."/>
            <person name="Sun H."/>
            <person name="Lowry S."/>
            <person name="LaButti K."/>
            <person name="Han J."/>
            <person name="Copeland A."/>
            <person name="Lindquist E."/>
            <person name="Barry K."/>
            <person name="Schmutz J."/>
            <person name="Baker S.E."/>
            <person name="Ciuffetti L.M."/>
            <person name="Grigoriev I.V."/>
            <person name="Zhong S."/>
            <person name="Turgeon B.G."/>
        </authorList>
    </citation>
    <scope>NUCLEOTIDE SEQUENCE [LARGE SCALE GENOMIC DNA]</scope>
    <source>
        <strain evidence="4">28A</strain>
    </source>
</reference>
<keyword evidence="4" id="KW-1185">Reference proteome</keyword>
<feature type="transmembrane region" description="Helical" evidence="2">
    <location>
        <begin position="174"/>
        <end position="199"/>
    </location>
</feature>
<sequence>MAPPPRFSPPGHAVPPRYMHRRPPPEGSDTNTRPYAIFFSYLLACLSVAVFIVLKLVQRAGALEKSKTARPRRKHVWLFGALAAGSLLTTWTHMFRYFKFSYQTWLLWRSYYELEPHQKHWGLWLNETSLFREAWETVIIGNARYWWSHQIFFFALGLGLYLEQKGVRRGIHYTWAYMLLGQIVAISFATNLFLLTLLFSPAPPVAKPAAGSQRWIGPWLLNLFSIFATAYPAMQLADEHYWYHPTHFMPMLMAPHVALMLLPVARALVPARYLSEDVHFTDKAYDYMWALVVGNAALMLAWTSATVYNYSGLSGIQTALFEHPAVSSVGFDVIFCWLTWASWFLTQSGLAQDTSSTKREHAVDGTGVALNASGRDLSAKRH</sequence>
<dbReference type="OrthoDB" id="2126185at2759"/>
<dbReference type="Proteomes" id="UP000016935">
    <property type="component" value="Unassembled WGS sequence"/>
</dbReference>
<evidence type="ECO:0000313" key="3">
    <source>
        <dbReference type="EMBL" id="EOA92026.1"/>
    </source>
</evidence>